<dbReference type="KEGG" id="spir:CWM47_27910"/>
<dbReference type="OrthoDB" id="9826016at2"/>
<name>A0A2K8Z647_9BACT</name>
<dbReference type="Proteomes" id="UP000232883">
    <property type="component" value="Chromosome"/>
</dbReference>
<evidence type="ECO:0000313" key="2">
    <source>
        <dbReference type="Proteomes" id="UP000232883"/>
    </source>
</evidence>
<dbReference type="EMBL" id="CP025096">
    <property type="protein sequence ID" value="AUD05341.1"/>
    <property type="molecule type" value="Genomic_DNA"/>
</dbReference>
<proteinExistence type="predicted"/>
<dbReference type="AlphaFoldDB" id="A0A2K8Z647"/>
<accession>A0A2K8Z647</accession>
<reference evidence="1 2" key="1">
    <citation type="submission" date="2017-11" db="EMBL/GenBank/DDBJ databases">
        <title>Taxonomic description and genome sequences of Spirosoma HA7 sp. nov., isolated from pollen microhabitat of Corylus avellana.</title>
        <authorList>
            <person name="Ambika Manirajan B."/>
            <person name="Suarez C."/>
            <person name="Ratering S."/>
            <person name="Geissler-Plaum R."/>
            <person name="Cardinale M."/>
            <person name="Sylvia S."/>
        </authorList>
    </citation>
    <scope>NUCLEOTIDE SEQUENCE [LARGE SCALE GENOMIC DNA]</scope>
    <source>
        <strain evidence="1 2">HA7</strain>
    </source>
</reference>
<organism evidence="1 2">
    <name type="scientific">Spirosoma pollinicola</name>
    <dbReference type="NCBI Taxonomy" id="2057025"/>
    <lineage>
        <taxon>Bacteria</taxon>
        <taxon>Pseudomonadati</taxon>
        <taxon>Bacteroidota</taxon>
        <taxon>Cytophagia</taxon>
        <taxon>Cytophagales</taxon>
        <taxon>Cytophagaceae</taxon>
        <taxon>Spirosoma</taxon>
    </lineage>
</organism>
<protein>
    <submittedName>
        <fullName evidence="1">Uncharacterized protein</fullName>
    </submittedName>
</protein>
<dbReference type="RefSeq" id="WP_100991901.1">
    <property type="nucleotide sequence ID" value="NZ_CP025096.1"/>
</dbReference>
<evidence type="ECO:0000313" key="1">
    <source>
        <dbReference type="EMBL" id="AUD05341.1"/>
    </source>
</evidence>
<gene>
    <name evidence="1" type="ORF">CWM47_27910</name>
</gene>
<keyword evidence="2" id="KW-1185">Reference proteome</keyword>
<sequence>MKKKRYEWIISNDPLCDKPTTLVSQHSVPVTFVFSIYYGFMSECWMQDRRFETGWRFTCNIWFSNIACASSRSGKTTVSLLPYYNERGYRYFDRDHEVRASNPHYSTEAQCIEAALWHVAARLDTTLQHYPDIVYYLLRPECDPFFKFYQQLIEKEHWLNELRNRQADRPDHFVGLSEQLQLF</sequence>